<organism evidence="2 3">
    <name type="scientific">Mucilaginibacter mali</name>
    <dbReference type="NCBI Taxonomy" id="2740462"/>
    <lineage>
        <taxon>Bacteria</taxon>
        <taxon>Pseudomonadati</taxon>
        <taxon>Bacteroidota</taxon>
        <taxon>Sphingobacteriia</taxon>
        <taxon>Sphingobacteriales</taxon>
        <taxon>Sphingobacteriaceae</taxon>
        <taxon>Mucilaginibacter</taxon>
    </lineage>
</organism>
<evidence type="ECO:0000256" key="1">
    <source>
        <dbReference type="SAM" id="Phobius"/>
    </source>
</evidence>
<keyword evidence="1" id="KW-1133">Transmembrane helix</keyword>
<feature type="transmembrane region" description="Helical" evidence="1">
    <location>
        <begin position="35"/>
        <end position="57"/>
    </location>
</feature>
<gene>
    <name evidence="2" type="ORF">HQ865_22185</name>
</gene>
<dbReference type="AlphaFoldDB" id="A0A7D4TQ48"/>
<feature type="transmembrane region" description="Helical" evidence="1">
    <location>
        <begin position="12"/>
        <end position="29"/>
    </location>
</feature>
<dbReference type="EMBL" id="CP054139">
    <property type="protein sequence ID" value="QKJ32353.1"/>
    <property type="molecule type" value="Genomic_DNA"/>
</dbReference>
<sequence>MSHHHTEKKANDFNLYYLVGLVSGILTAACIEITFLSIVIGAVVGLLFTALFVNVLVKGRVDA</sequence>
<evidence type="ECO:0000313" key="2">
    <source>
        <dbReference type="EMBL" id="QKJ32353.1"/>
    </source>
</evidence>
<evidence type="ECO:0000313" key="3">
    <source>
        <dbReference type="Proteomes" id="UP000505355"/>
    </source>
</evidence>
<dbReference type="KEGG" id="mmab:HQ865_22185"/>
<protein>
    <submittedName>
        <fullName evidence="2">Uncharacterized protein</fullName>
    </submittedName>
</protein>
<keyword evidence="3" id="KW-1185">Reference proteome</keyword>
<keyword evidence="1" id="KW-0812">Transmembrane</keyword>
<reference evidence="2 3" key="1">
    <citation type="submission" date="2020-05" db="EMBL/GenBank/DDBJ databases">
        <title>Mucilaginibacter mali sp. nov.</title>
        <authorList>
            <person name="Kim H.S."/>
            <person name="Lee K.C."/>
            <person name="Suh M.K."/>
            <person name="Kim J.-S."/>
            <person name="Han K.-I."/>
            <person name="Eom M.K."/>
            <person name="Shin Y.K."/>
            <person name="Lee J.-S."/>
        </authorList>
    </citation>
    <scope>NUCLEOTIDE SEQUENCE [LARGE SCALE GENOMIC DNA]</scope>
    <source>
        <strain evidence="2 3">G2-14</strain>
    </source>
</reference>
<dbReference type="Proteomes" id="UP000505355">
    <property type="component" value="Chromosome"/>
</dbReference>
<name>A0A7D4TQ48_9SPHI</name>
<dbReference type="RefSeq" id="WP_173417003.1">
    <property type="nucleotide sequence ID" value="NZ_CP054139.1"/>
</dbReference>
<proteinExistence type="predicted"/>
<keyword evidence="1" id="KW-0472">Membrane</keyword>
<accession>A0A7D4TQ48</accession>